<name>A0A368VYG8_9BACL</name>
<feature type="chain" id="PRO_5038382056" description="Lipoprotein" evidence="1">
    <location>
        <begin position="22"/>
        <end position="200"/>
    </location>
</feature>
<organism evidence="2 3">
    <name type="scientific">Paenibacillus prosopidis</name>
    <dbReference type="NCBI Taxonomy" id="630520"/>
    <lineage>
        <taxon>Bacteria</taxon>
        <taxon>Bacillati</taxon>
        <taxon>Bacillota</taxon>
        <taxon>Bacilli</taxon>
        <taxon>Bacillales</taxon>
        <taxon>Paenibacillaceae</taxon>
        <taxon>Paenibacillus</taxon>
    </lineage>
</organism>
<keyword evidence="3" id="KW-1185">Reference proteome</keyword>
<reference evidence="2 3" key="1">
    <citation type="submission" date="2018-07" db="EMBL/GenBank/DDBJ databases">
        <title>Genomic Encyclopedia of Type Strains, Phase III (KMG-III): the genomes of soil and plant-associated and newly described type strains.</title>
        <authorList>
            <person name="Whitman W."/>
        </authorList>
    </citation>
    <scope>NUCLEOTIDE SEQUENCE [LARGE SCALE GENOMIC DNA]</scope>
    <source>
        <strain evidence="2 3">CECT 7506</strain>
    </source>
</reference>
<evidence type="ECO:0000313" key="2">
    <source>
        <dbReference type="EMBL" id="RCW46457.1"/>
    </source>
</evidence>
<sequence length="200" mass="22872">MKKILVSTLFLSLFLILGCQKENNEVLYTTLPEEAENNIEQIQEDNNVEQTQVDEFTINFKGKLISLHDWDNEVDLDQVFGKPLSQDIVELADSFTGSLLKKIKYDGLEMELFSPLGNGKNFWIMTMNISKTGYTTSKGIELGSTDQEVKDAYPDIKIAKDGRTVPNNFAYEINDDQYNYLQFEIKDGLVTQIKIFHLIP</sequence>
<protein>
    <recommendedName>
        <fullName evidence="4">Lipoprotein</fullName>
    </recommendedName>
</protein>
<dbReference type="OrthoDB" id="2628868at2"/>
<accession>A0A368VYG8</accession>
<feature type="signal peptide" evidence="1">
    <location>
        <begin position="1"/>
        <end position="21"/>
    </location>
</feature>
<comment type="caution">
    <text evidence="2">The sequence shown here is derived from an EMBL/GenBank/DDBJ whole genome shotgun (WGS) entry which is preliminary data.</text>
</comment>
<proteinExistence type="predicted"/>
<evidence type="ECO:0000313" key="3">
    <source>
        <dbReference type="Proteomes" id="UP000252415"/>
    </source>
</evidence>
<dbReference type="AlphaFoldDB" id="A0A368VYG8"/>
<keyword evidence="1" id="KW-0732">Signal</keyword>
<dbReference type="Proteomes" id="UP000252415">
    <property type="component" value="Unassembled WGS sequence"/>
</dbReference>
<gene>
    <name evidence="2" type="ORF">DFP97_109100</name>
</gene>
<evidence type="ECO:0000256" key="1">
    <source>
        <dbReference type="SAM" id="SignalP"/>
    </source>
</evidence>
<dbReference type="RefSeq" id="WP_114381103.1">
    <property type="nucleotide sequence ID" value="NZ_QPJD01000009.1"/>
</dbReference>
<dbReference type="PROSITE" id="PS51257">
    <property type="entry name" value="PROKAR_LIPOPROTEIN"/>
    <property type="match status" value="1"/>
</dbReference>
<dbReference type="EMBL" id="QPJD01000009">
    <property type="protein sequence ID" value="RCW46457.1"/>
    <property type="molecule type" value="Genomic_DNA"/>
</dbReference>
<evidence type="ECO:0008006" key="4">
    <source>
        <dbReference type="Google" id="ProtNLM"/>
    </source>
</evidence>